<evidence type="ECO:0000313" key="8">
    <source>
        <dbReference type="Proteomes" id="UP000008143"/>
    </source>
</evidence>
<dbReference type="InterPro" id="IPR015631">
    <property type="entry name" value="CD2/SLAM_rcpt"/>
</dbReference>
<dbReference type="GO" id="GO:0006955">
    <property type="term" value="P:immune response"/>
    <property type="evidence" value="ECO:0000318"/>
    <property type="project" value="GO_Central"/>
</dbReference>
<evidence type="ECO:0000256" key="3">
    <source>
        <dbReference type="ARBA" id="ARBA00023136"/>
    </source>
</evidence>
<dbReference type="OrthoDB" id="9835793at2759"/>
<sequence>MELLHLENLTNNMVKFMELLFVVLTLYLTTCGEGGGGGDVPLPVTGRVGETVTLLCPLTLTHPIDRVSWMFHVNGKIILLAEFIDQKFIRENENYFPNRLEGSNSGTALLIRELRMEDSGIFTAQCLINGKMRGISYNLTVLEPLPIPTPVIEKTLDGNSTDLCHLHCSVPSNSPTLSYSWTYRDTGTDRLYANGSTITVSLKDKALGAEFTCWVQNPAHRNSTSVPLYPCGEAQTEGTGRGYLKPLIITMSLLCVILVVIIIIIAVCKAVCYKRRRVMQDKITLGHDIIYVDNSFPATSTNQGERNQKVTIYCIMGCKSTREDPGYAGLLTNNELSEEL</sequence>
<keyword evidence="3 5" id="KW-0472">Membrane</keyword>
<feature type="chain" id="PRO_5035167631" evidence="6">
    <location>
        <begin position="33"/>
        <end position="340"/>
    </location>
</feature>
<keyword evidence="8" id="KW-1185">Reference proteome</keyword>
<evidence type="ECO:0000256" key="1">
    <source>
        <dbReference type="ARBA" id="ARBA00004370"/>
    </source>
</evidence>
<dbReference type="KEGG" id="xtr:108648296"/>
<name>A0A8J0T341_XENTR</name>
<dbReference type="PANTHER" id="PTHR12080">
    <property type="entry name" value="SIGNALING LYMPHOCYTIC ACTIVATION MOLECULE"/>
    <property type="match status" value="1"/>
</dbReference>
<dbReference type="PANTHER" id="PTHR12080:SF115">
    <property type="entry name" value="CD48 ANTIGEN"/>
    <property type="match status" value="1"/>
</dbReference>
<dbReference type="InterPro" id="IPR013106">
    <property type="entry name" value="Ig_V-set"/>
</dbReference>
<protein>
    <submittedName>
        <fullName evidence="9">CD48 antigen isoform X1</fullName>
    </submittedName>
</protein>
<dbReference type="SUPFAM" id="SSF48726">
    <property type="entry name" value="Immunoglobulin"/>
    <property type="match status" value="2"/>
</dbReference>
<dbReference type="AlphaFoldDB" id="A0A8J0T341"/>
<evidence type="ECO:0000256" key="2">
    <source>
        <dbReference type="ARBA" id="ARBA00022729"/>
    </source>
</evidence>
<proteinExistence type="predicted"/>
<dbReference type="Proteomes" id="UP000008143">
    <property type="component" value="Chromosome 8"/>
</dbReference>
<reference evidence="9" key="1">
    <citation type="submission" date="2025-08" db="UniProtKB">
        <authorList>
            <consortium name="RefSeq"/>
        </authorList>
    </citation>
    <scope>IDENTIFICATION</scope>
    <source>
        <strain evidence="9">Nigerian</strain>
        <tissue evidence="9">Liver and blood</tissue>
    </source>
</reference>
<dbReference type="SMART" id="SM00409">
    <property type="entry name" value="IG"/>
    <property type="match status" value="1"/>
</dbReference>
<comment type="subcellular location">
    <subcellularLocation>
        <location evidence="1">Membrane</location>
    </subcellularLocation>
</comment>
<evidence type="ECO:0000313" key="10">
    <source>
        <dbReference type="Xenbase" id="XB-GENE-29091115"/>
    </source>
</evidence>
<keyword evidence="5" id="KW-0812">Transmembrane</keyword>
<feature type="signal peptide" evidence="6">
    <location>
        <begin position="1"/>
        <end position="32"/>
    </location>
</feature>
<organism evidence="8 9">
    <name type="scientific">Xenopus tropicalis</name>
    <name type="common">Western clawed frog</name>
    <name type="synonym">Silurana tropicalis</name>
    <dbReference type="NCBI Taxonomy" id="8364"/>
    <lineage>
        <taxon>Eukaryota</taxon>
        <taxon>Metazoa</taxon>
        <taxon>Chordata</taxon>
        <taxon>Craniata</taxon>
        <taxon>Vertebrata</taxon>
        <taxon>Euteleostomi</taxon>
        <taxon>Amphibia</taxon>
        <taxon>Batrachia</taxon>
        <taxon>Anura</taxon>
        <taxon>Pipoidea</taxon>
        <taxon>Pipidae</taxon>
        <taxon>Xenopodinae</taxon>
        <taxon>Xenopus</taxon>
        <taxon>Silurana</taxon>
    </lineage>
</organism>
<evidence type="ECO:0000256" key="4">
    <source>
        <dbReference type="ARBA" id="ARBA00023180"/>
    </source>
</evidence>
<dbReference type="GO" id="GO:0016020">
    <property type="term" value="C:membrane"/>
    <property type="evidence" value="ECO:0007669"/>
    <property type="project" value="UniProtKB-SubCell"/>
</dbReference>
<dbReference type="OMA" id="CKSTRED"/>
<dbReference type="RefSeq" id="XP_017951993.2">
    <property type="nucleotide sequence ID" value="XM_018096504.2"/>
</dbReference>
<keyword evidence="2 6" id="KW-0732">Signal</keyword>
<accession>A0A8J0T341</accession>
<dbReference type="PROSITE" id="PS50835">
    <property type="entry name" value="IG_LIKE"/>
    <property type="match status" value="1"/>
</dbReference>
<evidence type="ECO:0000259" key="7">
    <source>
        <dbReference type="PROSITE" id="PS50835"/>
    </source>
</evidence>
<dbReference type="InterPro" id="IPR007110">
    <property type="entry name" value="Ig-like_dom"/>
</dbReference>
<dbReference type="Xenbase" id="XB-GENE-29091115">
    <property type="gene designation" value="LOC108648296"/>
</dbReference>
<gene>
    <name evidence="9 10" type="primary">LOC108648296</name>
</gene>
<dbReference type="InterPro" id="IPR036179">
    <property type="entry name" value="Ig-like_dom_sf"/>
</dbReference>
<keyword evidence="5" id="KW-1133">Transmembrane helix</keyword>
<feature type="domain" description="Ig-like" evidence="7">
    <location>
        <begin position="144"/>
        <end position="227"/>
    </location>
</feature>
<evidence type="ECO:0000256" key="5">
    <source>
        <dbReference type="SAM" id="Phobius"/>
    </source>
</evidence>
<evidence type="ECO:0000313" key="9">
    <source>
        <dbReference type="RefSeq" id="XP_017951993.2"/>
    </source>
</evidence>
<evidence type="ECO:0000256" key="6">
    <source>
        <dbReference type="SAM" id="SignalP"/>
    </source>
</evidence>
<dbReference type="InterPro" id="IPR003599">
    <property type="entry name" value="Ig_sub"/>
</dbReference>
<keyword evidence="4" id="KW-0325">Glycoprotein</keyword>
<dbReference type="InterPro" id="IPR013783">
    <property type="entry name" value="Ig-like_fold"/>
</dbReference>
<feature type="transmembrane region" description="Helical" evidence="5">
    <location>
        <begin position="247"/>
        <end position="272"/>
    </location>
</feature>
<dbReference type="GeneID" id="108648296"/>
<dbReference type="Gene3D" id="2.60.40.10">
    <property type="entry name" value="Immunoglobulins"/>
    <property type="match status" value="2"/>
</dbReference>
<dbReference type="Pfam" id="PF07686">
    <property type="entry name" value="V-set"/>
    <property type="match status" value="1"/>
</dbReference>
<dbReference type="AGR" id="Xenbase:XB-GENE-29091115"/>